<evidence type="ECO:0000313" key="3">
    <source>
        <dbReference type="Proteomes" id="UP000013877"/>
    </source>
</evidence>
<name>R2RF90_9ENTE</name>
<dbReference type="Proteomes" id="UP000014158">
    <property type="component" value="Unassembled WGS sequence"/>
</dbReference>
<accession>R2RF90</accession>
<reference evidence="1 3" key="1">
    <citation type="submission" date="2013-02" db="EMBL/GenBank/DDBJ databases">
        <title>The Genome Sequence of Enterococcus raffinosus ATCC_49464.</title>
        <authorList>
            <consortium name="The Broad Institute Genome Sequencing Platform"/>
            <consortium name="The Broad Institute Genome Sequencing Center for Infectious Disease"/>
            <person name="Earl A.M."/>
            <person name="Gilmore M.S."/>
            <person name="Lebreton F."/>
            <person name="Walker B."/>
            <person name="Young S.K."/>
            <person name="Zeng Q."/>
            <person name="Gargeya S."/>
            <person name="Fitzgerald M."/>
            <person name="Haas B."/>
            <person name="Abouelleil A."/>
            <person name="Alvarado L."/>
            <person name="Arachchi H.M."/>
            <person name="Berlin A.M."/>
            <person name="Chapman S.B."/>
            <person name="Dewar J."/>
            <person name="Goldberg J."/>
            <person name="Griggs A."/>
            <person name="Gujja S."/>
            <person name="Hansen M."/>
            <person name="Howarth C."/>
            <person name="Imamovic A."/>
            <person name="Larimer J."/>
            <person name="McCowan C."/>
            <person name="Murphy C."/>
            <person name="Neiman D."/>
            <person name="Pearson M."/>
            <person name="Priest M."/>
            <person name="Roberts A."/>
            <person name="Saif S."/>
            <person name="Shea T."/>
            <person name="Sisk P."/>
            <person name="Sykes S."/>
            <person name="Wortman J."/>
            <person name="Nusbaum C."/>
            <person name="Birren B."/>
        </authorList>
    </citation>
    <scope>NUCLEOTIDE SEQUENCE [LARGE SCALE GENOMIC DNA]</scope>
    <source>
        <strain evidence="1 3">ATCC 49464</strain>
    </source>
</reference>
<dbReference type="AlphaFoldDB" id="R2RF90"/>
<evidence type="ECO:0000313" key="2">
    <source>
        <dbReference type="EMBL" id="EOT77837.1"/>
    </source>
</evidence>
<comment type="caution">
    <text evidence="1">The sequence shown here is derived from an EMBL/GenBank/DDBJ whole genome shotgun (WGS) entry which is preliminary data.</text>
</comment>
<sequence length="100" mass="11311">MLIVVGKVTVFTGFPLKLPQVLLSIGYIIQTQKQVPITTHRIRMNGIILFELAGVQKALASTQKRLNRKKHAVSCMLFLSKGIVRFLVNEERNRESSFLS</sequence>
<organism evidence="1 3">
    <name type="scientific">Enterococcus raffinosus ATCC 49464</name>
    <dbReference type="NCBI Taxonomy" id="1158602"/>
    <lineage>
        <taxon>Bacteria</taxon>
        <taxon>Bacillati</taxon>
        <taxon>Bacillota</taxon>
        <taxon>Bacilli</taxon>
        <taxon>Lactobacillales</taxon>
        <taxon>Enterococcaceae</taxon>
        <taxon>Enterococcus</taxon>
    </lineage>
</organism>
<keyword evidence="4" id="KW-1185">Reference proteome</keyword>
<gene>
    <name evidence="2" type="ORF">I590_01374</name>
    <name evidence="1" type="ORF">UAK_00561</name>
</gene>
<reference evidence="2 4" key="2">
    <citation type="submission" date="2013-03" db="EMBL/GenBank/DDBJ databases">
        <title>The Genome Sequence of Enterococcus raffinosus ATCC_49464 (PacBio/Illumina hybrid assembly).</title>
        <authorList>
            <consortium name="The Broad Institute Genomics Platform"/>
            <consortium name="The Broad Institute Genome Sequencing Center for Infectious Disease"/>
            <person name="Earl A."/>
            <person name="Russ C."/>
            <person name="Gilmore M."/>
            <person name="Surin D."/>
            <person name="Walker B."/>
            <person name="Young S."/>
            <person name="Zeng Q."/>
            <person name="Gargeya S."/>
            <person name="Fitzgerald M."/>
            <person name="Haas B."/>
            <person name="Abouelleil A."/>
            <person name="Allen A.W."/>
            <person name="Alvarado L."/>
            <person name="Arachchi H.M."/>
            <person name="Berlin A.M."/>
            <person name="Chapman S.B."/>
            <person name="Gainer-Dewar J."/>
            <person name="Goldberg J."/>
            <person name="Griggs A."/>
            <person name="Gujja S."/>
            <person name="Hansen M."/>
            <person name="Howarth C."/>
            <person name="Imamovic A."/>
            <person name="Ireland A."/>
            <person name="Larimer J."/>
            <person name="McCowan C."/>
            <person name="Murphy C."/>
            <person name="Pearson M."/>
            <person name="Poon T.W."/>
            <person name="Priest M."/>
            <person name="Roberts A."/>
            <person name="Saif S."/>
            <person name="Shea T."/>
            <person name="Sisk P."/>
            <person name="Sykes S."/>
            <person name="Wortman J."/>
            <person name="Nusbaum C."/>
            <person name="Birren B."/>
        </authorList>
    </citation>
    <scope>NUCLEOTIDE SEQUENCE [LARGE SCALE GENOMIC DNA]</scope>
    <source>
        <strain evidence="2 4">ATCC 49464</strain>
    </source>
</reference>
<dbReference type="HOGENOM" id="CLU_2301496_0_0_9"/>
<dbReference type="PATRIC" id="fig|1158602.4.peg.1382"/>
<evidence type="ECO:0000313" key="4">
    <source>
        <dbReference type="Proteomes" id="UP000014158"/>
    </source>
</evidence>
<dbReference type="EMBL" id="AJAL01000001">
    <property type="protein sequence ID" value="EOH82325.1"/>
    <property type="molecule type" value="Genomic_DNA"/>
</dbReference>
<proteinExistence type="predicted"/>
<protein>
    <submittedName>
        <fullName evidence="1">Uncharacterized protein</fullName>
    </submittedName>
</protein>
<dbReference type="Proteomes" id="UP000013877">
    <property type="component" value="Unassembled WGS sequence"/>
</dbReference>
<dbReference type="EMBL" id="ASWF01000002">
    <property type="protein sequence ID" value="EOT77837.1"/>
    <property type="molecule type" value="Genomic_DNA"/>
</dbReference>
<evidence type="ECO:0000313" key="1">
    <source>
        <dbReference type="EMBL" id="EOH82325.1"/>
    </source>
</evidence>